<dbReference type="GeneID" id="14910641"/>
<dbReference type="OrthoDB" id="10261079at2759"/>
<keyword evidence="3" id="KW-1185">Reference proteome</keyword>
<sequence length="940" mass="109920">MDQSCQESQYKAESSYQNESQIFPIFSSKQFNSVEDQVIETFESCQIPEKFESFSITMNIIFRQTADKPIKKEENMNIFQTGTTHKKNLTIAMTPKNEIKVTFRQQKDQEFIYSQTKIKSGVPYDLSIVYEVVTDEDDQIFYNFNLYLNGKNETNLSLNYPIIKPSHNIYFGSESVLGTFTGQISDVYFITRALNHQENINLHAEKKNNPMDPKNPQAIIEETQYPHQDLGQTRRSIPPSLQKTHVTVMQNAIQGQSQMTVLDNKSIRSMNKQEFEQAELEAVFSRNIRLSQQCRELSLNFRWLITTLQQLSPPIEELNKPVLPFNCIHNFIASGKIEIHNVSLPLYIIEVDRFLKPLKYADIKINEDDIIQLAKITQSYYEFSWKDGGFEDFKDNFKKEYGCIHTDCKEPIDRFDFKAIVYDKFLIAIRDTILTPQEIAYIKKEYIKEMQDGEIKQIIEKDEDPNKKSQQQQGEDQLQQDEAQEKEQLPVPEPGWNNGKFILNLNRCTKCESHTTTTWHDEYDFAEKFNQFGEQFKGLFPNCEIIGNYDRPSMHYENFDIYIRGVGPAQDRDAEGRIWLYSKSEGIFSFIYAFNTRMIKVYDKLVLIAAAYGDTIEMEKTQEYYITRFESMISPRWKNSHGYPCDVPRRRIEIQREIEKVNLKKKLNLQILHIQEAEIKEGTKMICKNWGCGLEYEYTSDILAMKHACIFHPGSYQLGSIHGLWPESWTCCRKNWEEKGCIRGPHKGVTEKKLMFLCLNVGEINSMTKRPDSACGMYFNDEVPSECLIHPGFFKRSKLTSDEGEWTCCQDGNPSAKGCNASNPHKKAQWPDVEAKKYFVEKLISNPGIDNRNLIDKYDKSALRACIYRETIPYTPFVNQEKKKMQDRRLNENEIRICTRHGCFKIIKGEKQYLNEFADIDNIKLQEKRKRIADFIQDYF</sequence>
<reference evidence="2 3" key="1">
    <citation type="submission" date="2011-07" db="EMBL/GenBank/DDBJ databases">
        <authorList>
            <person name="Coyne R."/>
            <person name="Brami D."/>
            <person name="Johnson J."/>
            <person name="Hostetler J."/>
            <person name="Hannick L."/>
            <person name="Clark T."/>
            <person name="Cassidy-Hanley D."/>
            <person name="Inman J."/>
        </authorList>
    </citation>
    <scope>NUCLEOTIDE SEQUENCE [LARGE SCALE GENOMIC DNA]</scope>
    <source>
        <strain evidence="2 3">G5</strain>
    </source>
</reference>
<dbReference type="EMBL" id="GL983116">
    <property type="protein sequence ID" value="EGR34446.1"/>
    <property type="molecule type" value="Genomic_DNA"/>
</dbReference>
<gene>
    <name evidence="2" type="ORF">IMG5_011230</name>
</gene>
<dbReference type="RefSeq" id="XP_004039750.1">
    <property type="nucleotide sequence ID" value="XM_004039702.1"/>
</dbReference>
<evidence type="ECO:0000313" key="3">
    <source>
        <dbReference type="Proteomes" id="UP000008983"/>
    </source>
</evidence>
<proteinExistence type="predicted"/>
<feature type="region of interest" description="Disordered" evidence="1">
    <location>
        <begin position="462"/>
        <end position="497"/>
    </location>
</feature>
<name>G0QK09_ICHMU</name>
<evidence type="ECO:0000313" key="2">
    <source>
        <dbReference type="EMBL" id="EGR34446.1"/>
    </source>
</evidence>
<dbReference type="Gene3D" id="2.60.120.200">
    <property type="match status" value="1"/>
</dbReference>
<dbReference type="InterPro" id="IPR013320">
    <property type="entry name" value="ConA-like_dom_sf"/>
</dbReference>
<dbReference type="InParanoid" id="G0QK09"/>
<dbReference type="OMA" id="SENWTKM"/>
<dbReference type="SUPFAM" id="SSF49899">
    <property type="entry name" value="Concanavalin A-like lectins/glucanases"/>
    <property type="match status" value="1"/>
</dbReference>
<dbReference type="AlphaFoldDB" id="G0QK09"/>
<evidence type="ECO:0000256" key="1">
    <source>
        <dbReference type="SAM" id="MobiDB-lite"/>
    </source>
</evidence>
<accession>G0QK09</accession>
<organism evidence="2 3">
    <name type="scientific">Ichthyophthirius multifiliis</name>
    <name type="common">White spot disease agent</name>
    <name type="synonym">Ich</name>
    <dbReference type="NCBI Taxonomy" id="5932"/>
    <lineage>
        <taxon>Eukaryota</taxon>
        <taxon>Sar</taxon>
        <taxon>Alveolata</taxon>
        <taxon>Ciliophora</taxon>
        <taxon>Intramacronucleata</taxon>
        <taxon>Oligohymenophorea</taxon>
        <taxon>Hymenostomatida</taxon>
        <taxon>Ophryoglenina</taxon>
        <taxon>Ichthyophthirius</taxon>
    </lineage>
</organism>
<protein>
    <submittedName>
        <fullName evidence="2">Uncharacterized protein</fullName>
    </submittedName>
</protein>
<dbReference type="eggNOG" id="ENOG502SM1U">
    <property type="taxonomic scope" value="Eukaryota"/>
</dbReference>
<dbReference type="Proteomes" id="UP000008983">
    <property type="component" value="Unassembled WGS sequence"/>
</dbReference>